<reference evidence="2 3" key="1">
    <citation type="journal article" date="2022" name="Nat. Ecol. Evol.">
        <title>A masculinizing supergene underlies an exaggerated male reproductive morph in a spider.</title>
        <authorList>
            <person name="Hendrickx F."/>
            <person name="De Corte Z."/>
            <person name="Sonet G."/>
            <person name="Van Belleghem S.M."/>
            <person name="Kostlbacher S."/>
            <person name="Vangestel C."/>
        </authorList>
    </citation>
    <scope>NUCLEOTIDE SEQUENCE [LARGE SCALE GENOMIC DNA]</scope>
    <source>
        <strain evidence="2">W744_W776</strain>
    </source>
</reference>
<feature type="region of interest" description="Disordered" evidence="1">
    <location>
        <begin position="83"/>
        <end position="111"/>
    </location>
</feature>
<evidence type="ECO:0000313" key="2">
    <source>
        <dbReference type="EMBL" id="KAG8190475.1"/>
    </source>
</evidence>
<dbReference type="EMBL" id="JAFNEN010000183">
    <property type="protein sequence ID" value="KAG8190475.1"/>
    <property type="molecule type" value="Genomic_DNA"/>
</dbReference>
<protein>
    <submittedName>
        <fullName evidence="2">Uncharacterized protein</fullName>
    </submittedName>
</protein>
<comment type="caution">
    <text evidence="2">The sequence shown here is derived from an EMBL/GenBank/DDBJ whole genome shotgun (WGS) entry which is preliminary data.</text>
</comment>
<name>A0AAV6V3R1_9ARAC</name>
<proteinExistence type="predicted"/>
<gene>
    <name evidence="2" type="ORF">JTE90_016713</name>
</gene>
<sequence length="111" mass="12141">MFRLTPPDSQAKKIPRQREASSSITAINHLAALLVAACQRVFVVTSIFTAYVMLIDKGKSLSSEMFLMQSAPQAHPAMSNVASFANSPARPSNRVSPYKGHPSPRKMLIEI</sequence>
<accession>A0AAV6V3R1</accession>
<keyword evidence="3" id="KW-1185">Reference proteome</keyword>
<dbReference type="AlphaFoldDB" id="A0AAV6V3R1"/>
<feature type="compositionally biased region" description="Polar residues" evidence="1">
    <location>
        <begin position="83"/>
        <end position="95"/>
    </location>
</feature>
<evidence type="ECO:0000256" key="1">
    <source>
        <dbReference type="SAM" id="MobiDB-lite"/>
    </source>
</evidence>
<dbReference type="Proteomes" id="UP000827092">
    <property type="component" value="Unassembled WGS sequence"/>
</dbReference>
<organism evidence="2 3">
    <name type="scientific">Oedothorax gibbosus</name>
    <dbReference type="NCBI Taxonomy" id="931172"/>
    <lineage>
        <taxon>Eukaryota</taxon>
        <taxon>Metazoa</taxon>
        <taxon>Ecdysozoa</taxon>
        <taxon>Arthropoda</taxon>
        <taxon>Chelicerata</taxon>
        <taxon>Arachnida</taxon>
        <taxon>Araneae</taxon>
        <taxon>Araneomorphae</taxon>
        <taxon>Entelegynae</taxon>
        <taxon>Araneoidea</taxon>
        <taxon>Linyphiidae</taxon>
        <taxon>Erigoninae</taxon>
        <taxon>Oedothorax</taxon>
    </lineage>
</organism>
<evidence type="ECO:0000313" key="3">
    <source>
        <dbReference type="Proteomes" id="UP000827092"/>
    </source>
</evidence>